<evidence type="ECO:0000256" key="2">
    <source>
        <dbReference type="ARBA" id="ARBA00022801"/>
    </source>
</evidence>
<evidence type="ECO:0000256" key="1">
    <source>
        <dbReference type="ARBA" id="ARBA00006096"/>
    </source>
</evidence>
<dbReference type="NCBIfam" id="TIGR00666">
    <property type="entry name" value="PBP4"/>
    <property type="match status" value="1"/>
</dbReference>
<dbReference type="KEGG" id="rtn:A6122_2135"/>
<evidence type="ECO:0000256" key="4">
    <source>
        <dbReference type="SAM" id="Phobius"/>
    </source>
</evidence>
<comment type="similarity">
    <text evidence="1">Belongs to the peptidase S13 family.</text>
</comment>
<dbReference type="AlphaFoldDB" id="A0A160KUI4"/>
<keyword evidence="4" id="KW-0812">Transmembrane</keyword>
<dbReference type="GO" id="GO:0000270">
    <property type="term" value="P:peptidoglycan metabolic process"/>
    <property type="evidence" value="ECO:0007669"/>
    <property type="project" value="TreeGrafter"/>
</dbReference>
<name>A0A160KUI4_9MICO</name>
<dbReference type="InterPro" id="IPR000667">
    <property type="entry name" value="Peptidase_S13"/>
</dbReference>
<dbReference type="PRINTS" id="PR00922">
    <property type="entry name" value="DADACBPTASE3"/>
</dbReference>
<proteinExistence type="inferred from homology"/>
<feature type="region of interest" description="Disordered" evidence="3">
    <location>
        <begin position="264"/>
        <end position="286"/>
    </location>
</feature>
<dbReference type="GO" id="GO:0004185">
    <property type="term" value="F:serine-type carboxypeptidase activity"/>
    <property type="evidence" value="ECO:0007669"/>
    <property type="project" value="InterPro"/>
</dbReference>
<dbReference type="Pfam" id="PF02113">
    <property type="entry name" value="Peptidase_S13"/>
    <property type="match status" value="2"/>
</dbReference>
<dbReference type="Gene3D" id="3.40.710.10">
    <property type="entry name" value="DD-peptidase/beta-lactamase superfamily"/>
    <property type="match status" value="2"/>
</dbReference>
<dbReference type="GO" id="GO:0006508">
    <property type="term" value="P:proteolysis"/>
    <property type="evidence" value="ECO:0007669"/>
    <property type="project" value="InterPro"/>
</dbReference>
<protein>
    <submittedName>
        <fullName evidence="5">D-alanyl-D-alanine carboxypeptidase</fullName>
    </submittedName>
</protein>
<accession>A0A160KUI4</accession>
<organism evidence="5 6">
    <name type="scientific">Rathayibacter tritici</name>
    <dbReference type="NCBI Taxonomy" id="33888"/>
    <lineage>
        <taxon>Bacteria</taxon>
        <taxon>Bacillati</taxon>
        <taxon>Actinomycetota</taxon>
        <taxon>Actinomycetes</taxon>
        <taxon>Micrococcales</taxon>
        <taxon>Microbacteriaceae</taxon>
        <taxon>Rathayibacter</taxon>
    </lineage>
</organism>
<dbReference type="InterPro" id="IPR012338">
    <property type="entry name" value="Beta-lactam/transpept-like"/>
</dbReference>
<feature type="transmembrane region" description="Helical" evidence="4">
    <location>
        <begin position="42"/>
        <end position="61"/>
    </location>
</feature>
<keyword evidence="6" id="KW-1185">Reference proteome</keyword>
<reference evidence="5 6" key="1">
    <citation type="submission" date="2016-05" db="EMBL/GenBank/DDBJ databases">
        <title>Complete genome sequence of Rathayibacter tritici NCPPB 1953.</title>
        <authorList>
            <person name="Park J."/>
            <person name="Lee H.-H."/>
            <person name="Lee S.-W."/>
            <person name="Seo Y.-S."/>
        </authorList>
    </citation>
    <scope>NUCLEOTIDE SEQUENCE [LARGE SCALE GENOMIC DNA]</scope>
    <source>
        <strain evidence="5 6">NCPPB 1953</strain>
    </source>
</reference>
<dbReference type="PATRIC" id="fig|33888.3.peg.2375"/>
<keyword evidence="5" id="KW-0121">Carboxypeptidase</keyword>
<keyword evidence="4" id="KW-0472">Membrane</keyword>
<dbReference type="SUPFAM" id="SSF56601">
    <property type="entry name" value="beta-lactamase/transpeptidase-like"/>
    <property type="match status" value="1"/>
</dbReference>
<gene>
    <name evidence="5" type="ORF">A6122_2135</name>
</gene>
<evidence type="ECO:0000313" key="6">
    <source>
        <dbReference type="Proteomes" id="UP000077071"/>
    </source>
</evidence>
<dbReference type="STRING" id="33888.A6122_2135"/>
<sequence length="501" mass="50288">MLPGLRVLGLRVLGLRVARPATPRSQPVSLVVMIATPPRRRLLAIAAVLLAAVLGIAAFGAGTAVGRATEPDAPVVAVAAARTAPPSPTATARPSAAEAGEALRTCSVAGLAADPRLGSLQARVVDAATGEVLFDRGGATASRTASALKILTAASALAVLGPDARIATTVVRGSAPGSVVLVGGGDLTLSRLPTGQESTYAGAAHLDDLAAQVESAWDADPSTDGTSITSLVLDSSLYSGETWQPSWNRKEQVDGYMPEITSLQVDGDREDPAASTSERGTDPVGRAGQAFADELSGAPTISTGTAPAGAAVLGTVESAPVGTLVQQMLLVSDNAIAEMLARLVAIRTGAGSDFGAEQAGVLQGLAGYGVDTSGITLVDGSGLSDDNAVAPAFFTELLRRVQAREGQLGVLLDGLPVSGRTGSLSYADRFAGDNAAADGAVRAKTGWIDTGYTLAGVITAADGTELTFAIYALGDVTDSAKTAIDTLVTGVYRCGGALSDS</sequence>
<keyword evidence="4" id="KW-1133">Transmembrane helix</keyword>
<keyword evidence="2" id="KW-0378">Hydrolase</keyword>
<keyword evidence="5" id="KW-0645">Protease</keyword>
<dbReference type="Proteomes" id="UP000077071">
    <property type="component" value="Chromosome"/>
</dbReference>
<dbReference type="EMBL" id="CP015515">
    <property type="protein sequence ID" value="AND17259.1"/>
    <property type="molecule type" value="Genomic_DNA"/>
</dbReference>
<evidence type="ECO:0000313" key="5">
    <source>
        <dbReference type="EMBL" id="AND17259.1"/>
    </source>
</evidence>
<evidence type="ECO:0000256" key="3">
    <source>
        <dbReference type="SAM" id="MobiDB-lite"/>
    </source>
</evidence>
<dbReference type="PANTHER" id="PTHR30023:SF0">
    <property type="entry name" value="PENICILLIN-SENSITIVE CARBOXYPEPTIDASE A"/>
    <property type="match status" value="1"/>
</dbReference>
<dbReference type="PANTHER" id="PTHR30023">
    <property type="entry name" value="D-ALANYL-D-ALANINE CARBOXYPEPTIDASE"/>
    <property type="match status" value="1"/>
</dbReference>